<keyword evidence="3" id="KW-0645">Protease</keyword>
<evidence type="ECO:0000313" key="4">
    <source>
        <dbReference type="Proteomes" id="UP000231108"/>
    </source>
</evidence>
<accession>A0A2D1GCN1</accession>
<feature type="region of interest" description="Disordered" evidence="2">
    <location>
        <begin position="204"/>
        <end position="223"/>
    </location>
</feature>
<evidence type="ECO:0000256" key="2">
    <source>
        <dbReference type="SAM" id="MobiDB-lite"/>
    </source>
</evidence>
<keyword evidence="3" id="KW-0378">Hydrolase</keyword>
<feature type="compositionally biased region" description="Polar residues" evidence="2">
    <location>
        <begin position="365"/>
        <end position="374"/>
    </location>
</feature>
<organism evidence="3 4">
    <name type="scientific">Mycobacterium phage Kailash</name>
    <dbReference type="NCBI Taxonomy" id="2041535"/>
    <lineage>
        <taxon>Viruses</taxon>
        <taxon>Duplodnaviria</taxon>
        <taxon>Heunggongvirae</taxon>
        <taxon>Uroviricota</taxon>
        <taxon>Caudoviricetes</taxon>
        <taxon>Bclasvirinae</taxon>
        <taxon>Pegunavirus</taxon>
        <taxon>Pegunavirus oline</taxon>
    </lineage>
</organism>
<dbReference type="EMBL" id="MF919511">
    <property type="protein sequence ID" value="ATN89625.1"/>
    <property type="molecule type" value="Genomic_DNA"/>
</dbReference>
<reference evidence="4" key="1">
    <citation type="submission" date="2017-09" db="EMBL/GenBank/DDBJ databases">
        <authorList>
            <person name="Natrajan M."/>
            <person name="Anandarajan D."/>
            <person name="Doyle B.K."/>
            <person name="Gajjar E.A."/>
            <person name="Ganguly A."/>
            <person name="Gupta N."/>
            <person name="Jain S."/>
            <person name="Jiang A."/>
            <person name="Kriete S.J."/>
            <person name="Ramanathan A."/>
            <person name="Sarkar A."/>
            <person name="Shah P."/>
            <person name="Tata R.K."/>
            <person name="Veera S."/>
            <person name="Vijayakumar G."/>
            <person name="Zhao Sl."/>
            <person name="McDonald M.T."/>
            <person name="Dalia R."/>
            <person name="Moyer A.E."/>
            <person name="Gurney S.M.R."/>
            <person name="Bollivar D.W."/>
            <person name="Garlena R.A."/>
            <person name="Russell D.A."/>
            <person name="Pope W.H."/>
            <person name="Jacobs-Sera D."/>
            <person name="Hendrix R.W."/>
            <person name="Hatfull G.F."/>
        </authorList>
    </citation>
    <scope>NUCLEOTIDE SEQUENCE [LARGE SCALE GENOMIC DNA]</scope>
</reference>
<dbReference type="GO" id="GO:0008233">
    <property type="term" value="F:peptidase activity"/>
    <property type="evidence" value="ECO:0007669"/>
    <property type="project" value="UniProtKB-KW"/>
</dbReference>
<protein>
    <submittedName>
        <fullName evidence="3">Capsid maturation protease and MuF-like fusion protein</fullName>
    </submittedName>
</protein>
<dbReference type="Proteomes" id="UP000231108">
    <property type="component" value="Segment"/>
</dbReference>
<sequence length="861" mass="93023">MWPLPGEAISRTIEAEEVLTALYSKALNSWVSDVVPFVLPTLTAASEPPPDTGAVVEQAGGLDLLLDELILPGLSILFALSLIEAMTGISIPIPELPDVDVNIGGRGRPQIDRETEVEAPRVSGDRVRDERVEIAHPEVLRPEVVETITSVTDYERDEIVEAVERVYADPYLRERAEDYVDTQRERVHRTVPMVQSKVEAAAREAAAAPAPERETELPTTTGDLTPDIEVVITRQREAVAEVLTPGSNMLLEVAQLQGYQAAGVQNAAVIAAAQISPDAHLLDKVWIATMDGKTRDSHFAADGQRVELTGEFTVGGAGLLFPADPTGPPHEILNCRCRVGILARDEEIPDEVDRHTERLNGRDSVQVNRQGSQQDEIDRRARKGVVRAREDTDGIGRVAAGGWTAPSEQDYSMAKTELFRTFTDQPLAFVGIETSDGRMLAPEIEFSVRTPPLPAMWCKQTGEGHTEAYTVGVLESARIENGTVLGSGYWLNKPEADDAYADARHKVSRPSVDLAATEWKLTVDGRELTEEEMFDLPPDAHVVQTITKAELIGFTMVAKPAFGDTVIEFNATRESRDLAMVASIADDFRPRVYAADLFAQPNLAEPTALQMDPATGRIFGHIACFGACHRSVQNACVMAPKSPSNYAQFHTSPPVLLDDGTRLAVGRLTVGTGHADERLRPGPAMAHYDNTGACWALVRAYETSVGIEVSGVAAPWATPEQIEMGLASPLSGDWRDFGQGLDLIAALSVNTPGFAVRGRTDDDGRPAALVASLAPARKRVIELSADEIGKIVARSVEQAFAAREAAEAAAKAAQDEADNIEALVELAIEKVGEPPEPEPEPEPEKTPNDIVAELIEKAGLA</sequence>
<feature type="coiled-coil region" evidence="1">
    <location>
        <begin position="796"/>
        <end position="830"/>
    </location>
</feature>
<feature type="region of interest" description="Disordered" evidence="2">
    <location>
        <begin position="365"/>
        <end position="384"/>
    </location>
</feature>
<name>A0A2D1GCN1_9CAUD</name>
<gene>
    <name evidence="3" type="primary">9</name>
    <name evidence="3" type="ORF">SEA_KAILASH_9</name>
</gene>
<proteinExistence type="predicted"/>
<evidence type="ECO:0000313" key="3">
    <source>
        <dbReference type="EMBL" id="ATN89625.1"/>
    </source>
</evidence>
<dbReference type="GO" id="GO:0006508">
    <property type="term" value="P:proteolysis"/>
    <property type="evidence" value="ECO:0007669"/>
    <property type="project" value="UniProtKB-KW"/>
</dbReference>
<evidence type="ECO:0000256" key="1">
    <source>
        <dbReference type="SAM" id="Coils"/>
    </source>
</evidence>
<keyword evidence="1" id="KW-0175">Coiled coil</keyword>